<feature type="chain" id="PRO_5005105758" description="5'-Nucleotidase C-terminal domain-containing protein" evidence="6">
    <location>
        <begin position="18"/>
        <end position="546"/>
    </location>
</feature>
<dbReference type="PANTHER" id="PTHR11575">
    <property type="entry name" value="5'-NUCLEOTIDASE-RELATED"/>
    <property type="match status" value="1"/>
</dbReference>
<gene>
    <name evidence="9" type="ORF">S7711_03870</name>
</gene>
<dbReference type="CDD" id="cd07409">
    <property type="entry name" value="MPP_CD73_N"/>
    <property type="match status" value="1"/>
</dbReference>
<evidence type="ECO:0000259" key="7">
    <source>
        <dbReference type="Pfam" id="PF00149"/>
    </source>
</evidence>
<dbReference type="GO" id="GO:0016787">
    <property type="term" value="F:hydrolase activity"/>
    <property type="evidence" value="ECO:0007669"/>
    <property type="project" value="UniProtKB-KW"/>
</dbReference>
<dbReference type="GO" id="GO:0009166">
    <property type="term" value="P:nucleotide catabolic process"/>
    <property type="evidence" value="ECO:0007669"/>
    <property type="project" value="InterPro"/>
</dbReference>
<dbReference type="PANTHER" id="PTHR11575:SF24">
    <property type="entry name" value="5'-NUCLEOTIDASE"/>
    <property type="match status" value="1"/>
</dbReference>
<feature type="domain" description="5'-Nucleotidase C-terminal" evidence="8">
    <location>
        <begin position="338"/>
        <end position="500"/>
    </location>
</feature>
<dbReference type="FunFam" id="3.60.21.10:FF:000020">
    <property type="entry name" value="NT5E isoform 4"/>
    <property type="match status" value="1"/>
</dbReference>
<dbReference type="OrthoDB" id="7722975at2759"/>
<evidence type="ECO:0000256" key="6">
    <source>
        <dbReference type="RuleBase" id="RU362119"/>
    </source>
</evidence>
<dbReference type="InterPro" id="IPR004843">
    <property type="entry name" value="Calcineurin-like_PHP"/>
</dbReference>
<dbReference type="Proteomes" id="UP000028045">
    <property type="component" value="Unassembled WGS sequence"/>
</dbReference>
<dbReference type="Gene3D" id="3.90.780.10">
    <property type="entry name" value="5'-Nucleotidase, C-terminal domain"/>
    <property type="match status" value="1"/>
</dbReference>
<dbReference type="HOGENOM" id="CLU_005854_7_1_1"/>
<name>A0A084AHU9_STACB</name>
<dbReference type="InterPro" id="IPR029052">
    <property type="entry name" value="Metallo-depent_PP-like"/>
</dbReference>
<evidence type="ECO:0000256" key="1">
    <source>
        <dbReference type="ARBA" id="ARBA00006654"/>
    </source>
</evidence>
<dbReference type="GO" id="GO:0000166">
    <property type="term" value="F:nucleotide binding"/>
    <property type="evidence" value="ECO:0007669"/>
    <property type="project" value="UniProtKB-KW"/>
</dbReference>
<evidence type="ECO:0000256" key="4">
    <source>
        <dbReference type="ARBA" id="ARBA00022741"/>
    </source>
</evidence>
<dbReference type="SUPFAM" id="SSF55816">
    <property type="entry name" value="5'-nucleotidase (syn. UDP-sugar hydrolase), C-terminal domain"/>
    <property type="match status" value="1"/>
</dbReference>
<proteinExistence type="inferred from homology"/>
<evidence type="ECO:0000313" key="10">
    <source>
        <dbReference type="Proteomes" id="UP000028045"/>
    </source>
</evidence>
<dbReference type="AlphaFoldDB" id="A0A084AHU9"/>
<evidence type="ECO:0000256" key="3">
    <source>
        <dbReference type="ARBA" id="ARBA00022729"/>
    </source>
</evidence>
<evidence type="ECO:0008006" key="11">
    <source>
        <dbReference type="Google" id="ProtNLM"/>
    </source>
</evidence>
<dbReference type="GO" id="GO:0046872">
    <property type="term" value="F:metal ion binding"/>
    <property type="evidence" value="ECO:0007669"/>
    <property type="project" value="UniProtKB-KW"/>
</dbReference>
<protein>
    <recommendedName>
        <fullName evidence="11">5'-Nucleotidase C-terminal domain-containing protein</fullName>
    </recommendedName>
</protein>
<evidence type="ECO:0000313" key="9">
    <source>
        <dbReference type="EMBL" id="KEY64878.1"/>
    </source>
</evidence>
<evidence type="ECO:0000256" key="2">
    <source>
        <dbReference type="ARBA" id="ARBA00022723"/>
    </source>
</evidence>
<evidence type="ECO:0000259" key="8">
    <source>
        <dbReference type="Pfam" id="PF02872"/>
    </source>
</evidence>
<keyword evidence="4 6" id="KW-0547">Nucleotide-binding</keyword>
<keyword evidence="10" id="KW-1185">Reference proteome</keyword>
<keyword evidence="2" id="KW-0479">Metal-binding</keyword>
<accession>A0A084AHU9</accession>
<dbReference type="Pfam" id="PF02872">
    <property type="entry name" value="5_nucleotid_C"/>
    <property type="match status" value="1"/>
</dbReference>
<reference evidence="9 10" key="1">
    <citation type="journal article" date="2014" name="BMC Genomics">
        <title>Comparative genome sequencing reveals chemotype-specific gene clusters in the toxigenic black mold Stachybotrys.</title>
        <authorList>
            <person name="Semeiks J."/>
            <person name="Borek D."/>
            <person name="Otwinowski Z."/>
            <person name="Grishin N.V."/>
        </authorList>
    </citation>
    <scope>NUCLEOTIDE SEQUENCE [LARGE SCALE GENOMIC DNA]</scope>
    <source>
        <strain evidence="10">CBS 109288 / IBT 7711</strain>
    </source>
</reference>
<dbReference type="InterPro" id="IPR006179">
    <property type="entry name" value="5_nucleotidase/apyrase"/>
</dbReference>
<dbReference type="SUPFAM" id="SSF56300">
    <property type="entry name" value="Metallo-dependent phosphatases"/>
    <property type="match status" value="1"/>
</dbReference>
<organism evidence="9 10">
    <name type="scientific">Stachybotrys chartarum (strain CBS 109288 / IBT 7711)</name>
    <name type="common">Toxic black mold</name>
    <name type="synonym">Stilbospora chartarum</name>
    <dbReference type="NCBI Taxonomy" id="1280523"/>
    <lineage>
        <taxon>Eukaryota</taxon>
        <taxon>Fungi</taxon>
        <taxon>Dikarya</taxon>
        <taxon>Ascomycota</taxon>
        <taxon>Pezizomycotina</taxon>
        <taxon>Sordariomycetes</taxon>
        <taxon>Hypocreomycetidae</taxon>
        <taxon>Hypocreales</taxon>
        <taxon>Stachybotryaceae</taxon>
        <taxon>Stachybotrys</taxon>
    </lineage>
</organism>
<keyword evidence="3 6" id="KW-0732">Signal</keyword>
<dbReference type="EMBL" id="KL648721">
    <property type="protein sequence ID" value="KEY64878.1"/>
    <property type="molecule type" value="Genomic_DNA"/>
</dbReference>
<dbReference type="Gene3D" id="3.60.21.10">
    <property type="match status" value="1"/>
</dbReference>
<keyword evidence="5 6" id="KW-0378">Hydrolase</keyword>
<sequence length="546" mass="60193">MYTSLALAALAVAPVFGEDVLHSKRMHKRQAEDDFSFSFIHVNDVHAHLDEFSSSGTDCTRPERGCFGGIARIKTVLDELRAEHPENLVINAGDEFQGTLFYSFYGPEKIAESVNLLEYDIMTLGNHEWDGGDLELGEFLNNLTFPVVSANVHSEYDGLRENIKPYHIFEEYGIAVIGATTETTPGISSVGELTTFTDPIPEIQAAVWEIRNTTDITRIIALTHLGYEVDQRLAAETEGIALIIGGHSHTPLGANIPNSLGDYPTIVENVLGDEVFVVTAYRWGEYLGNIDITFDAEGRPISYVGEPIHLTNTTVQDPEVQALVDAWREPFQEFAAEVLGFTENELDQTTCQQGDCLLGQVMTDAMLEYRINQTAGTSSPAPDFALINAGGIRATIDEGNITRGEVLTSFPFGNAIVELTYTGAEIWELLETAVSRVNQVNGRPTTSWFQVSDNIRIVYNSANEPGEVLRRVSIAGEPLEEDREYRVVTLDFLAGGGDNIFTPTRDFVTLDTQDEVLVGYIRARSPLTNTLEPRVISRDCTVAARV</sequence>
<feature type="domain" description="Calcineurin-like phosphoesterase" evidence="7">
    <location>
        <begin position="38"/>
        <end position="251"/>
    </location>
</feature>
<comment type="similarity">
    <text evidence="1 6">Belongs to the 5'-nucleotidase family.</text>
</comment>
<evidence type="ECO:0000256" key="5">
    <source>
        <dbReference type="ARBA" id="ARBA00022801"/>
    </source>
</evidence>
<dbReference type="Pfam" id="PF00149">
    <property type="entry name" value="Metallophos"/>
    <property type="match status" value="1"/>
</dbReference>
<feature type="signal peptide" evidence="6">
    <location>
        <begin position="1"/>
        <end position="17"/>
    </location>
</feature>
<dbReference type="PRINTS" id="PR01607">
    <property type="entry name" value="APYRASEFAMLY"/>
</dbReference>
<dbReference type="InterPro" id="IPR008334">
    <property type="entry name" value="5'-Nucleotdase_C"/>
</dbReference>
<dbReference type="InterPro" id="IPR036907">
    <property type="entry name" value="5'-Nucleotdase_C_sf"/>
</dbReference>